<accession>A0A8D9LBF8</accession>
<dbReference type="Proteomes" id="UP000095455">
    <property type="component" value="Unassembled WGS sequence"/>
</dbReference>
<keyword evidence="1" id="KW-0812">Transmembrane</keyword>
<dbReference type="EMBL" id="CYYK01000010">
    <property type="protein sequence ID" value="CUO67807.1"/>
    <property type="molecule type" value="Genomic_DNA"/>
</dbReference>
<protein>
    <submittedName>
        <fullName evidence="2">Uncharacterized protein</fullName>
    </submittedName>
</protein>
<comment type="caution">
    <text evidence="2">The sequence shown here is derived from an EMBL/GenBank/DDBJ whole genome shotgun (WGS) entry which is preliminary data.</text>
</comment>
<gene>
    <name evidence="2" type="ORF">ERS852380_02848</name>
</gene>
<keyword evidence="1" id="KW-0472">Membrane</keyword>
<dbReference type="AlphaFoldDB" id="A0A8D9LBF8"/>
<evidence type="ECO:0000313" key="3">
    <source>
        <dbReference type="Proteomes" id="UP000095455"/>
    </source>
</evidence>
<organism evidence="2 3">
    <name type="scientific">Parabacteroides distasonis</name>
    <dbReference type="NCBI Taxonomy" id="823"/>
    <lineage>
        <taxon>Bacteria</taxon>
        <taxon>Pseudomonadati</taxon>
        <taxon>Bacteroidota</taxon>
        <taxon>Bacteroidia</taxon>
        <taxon>Bacteroidales</taxon>
        <taxon>Tannerellaceae</taxon>
        <taxon>Parabacteroides</taxon>
    </lineage>
</organism>
<evidence type="ECO:0000313" key="2">
    <source>
        <dbReference type="EMBL" id="CUO67807.1"/>
    </source>
</evidence>
<feature type="transmembrane region" description="Helical" evidence="1">
    <location>
        <begin position="20"/>
        <end position="37"/>
    </location>
</feature>
<keyword evidence="1" id="KW-1133">Transmembrane helix</keyword>
<proteinExistence type="predicted"/>
<sequence>MILETAKQFVEQTGTNKNQAPYYQAILFIYIVLLISYEERYIYHRELWSKYA</sequence>
<name>A0A8D9LBF8_PARDI</name>
<evidence type="ECO:0000256" key="1">
    <source>
        <dbReference type="SAM" id="Phobius"/>
    </source>
</evidence>
<reference evidence="2 3" key="1">
    <citation type="submission" date="2015-09" db="EMBL/GenBank/DDBJ databases">
        <authorList>
            <consortium name="Pathogen Informatics"/>
        </authorList>
    </citation>
    <scope>NUCLEOTIDE SEQUENCE [LARGE SCALE GENOMIC DNA]</scope>
    <source>
        <strain evidence="2 3">2789STDY5608822</strain>
    </source>
</reference>